<organism evidence="3 4">
    <name type="scientific">Aliiglaciecola lipolytica E3</name>
    <dbReference type="NCBI Taxonomy" id="1127673"/>
    <lineage>
        <taxon>Bacteria</taxon>
        <taxon>Pseudomonadati</taxon>
        <taxon>Pseudomonadota</taxon>
        <taxon>Gammaproteobacteria</taxon>
        <taxon>Alteromonadales</taxon>
        <taxon>Alteromonadaceae</taxon>
        <taxon>Aliiglaciecola</taxon>
    </lineage>
</organism>
<dbReference type="PANTHER" id="PTHR35936:SF25">
    <property type="entry name" value="ABC TRANSPORTER SUBSTRATE-BINDING PROTEIN"/>
    <property type="match status" value="1"/>
</dbReference>
<proteinExistence type="inferred from homology"/>
<dbReference type="eggNOG" id="COG0834">
    <property type="taxonomic scope" value="Bacteria"/>
</dbReference>
<dbReference type="EMBL" id="BAEN01000006">
    <property type="protein sequence ID" value="GAC12825.1"/>
    <property type="molecule type" value="Genomic_DNA"/>
</dbReference>
<comment type="similarity">
    <text evidence="1">Belongs to the bacterial solute-binding protein 3 family.</text>
</comment>
<comment type="caution">
    <text evidence="3">The sequence shown here is derived from an EMBL/GenBank/DDBJ whole genome shotgun (WGS) entry which is preliminary data.</text>
</comment>
<sequence length="260" mass="29815">MITIDALPLLIFFRKRLSRILISICLCFSTISGALAEDKDELVLRYNLIGSESWTSYGYLGDDTRPGAFAEIMELILKRSEISYKFFYYPPKRASKEFEQGELDIDFMSPSWFKDKNMGEEFVHSDKIFELTEYVVTLQKNAKKYQDPKQIYGKRIGTVAGYSYHDDDKFTRVDFSSESALVKGLKKGRFEAVILEELTAKHWAKEHKANIALASVHTHGDIVLRLRAQLKHLLPTLNAAIAALESEGEIDKILKDYNIR</sequence>
<feature type="signal peptide" evidence="2">
    <location>
        <begin position="1"/>
        <end position="36"/>
    </location>
</feature>
<protein>
    <submittedName>
        <fullName evidence="3">Uncharacterized protein</fullName>
    </submittedName>
</protein>
<evidence type="ECO:0000313" key="3">
    <source>
        <dbReference type="EMBL" id="GAC12825.1"/>
    </source>
</evidence>
<dbReference type="RefSeq" id="WP_008842645.1">
    <property type="nucleotide sequence ID" value="NZ_BAEN01000006.1"/>
</dbReference>
<evidence type="ECO:0000256" key="1">
    <source>
        <dbReference type="ARBA" id="ARBA00010333"/>
    </source>
</evidence>
<dbReference type="Gene3D" id="3.40.190.10">
    <property type="entry name" value="Periplasmic binding protein-like II"/>
    <property type="match status" value="2"/>
</dbReference>
<gene>
    <name evidence="3" type="ORF">GLIP_0171</name>
</gene>
<evidence type="ECO:0000256" key="2">
    <source>
        <dbReference type="SAM" id="SignalP"/>
    </source>
</evidence>
<keyword evidence="2" id="KW-0732">Signal</keyword>
<dbReference type="STRING" id="1127673.GLIP_0171"/>
<accession>K6YND5</accession>
<dbReference type="PANTHER" id="PTHR35936">
    <property type="entry name" value="MEMBRANE-BOUND LYTIC MUREIN TRANSGLYCOSYLASE F"/>
    <property type="match status" value="1"/>
</dbReference>
<feature type="chain" id="PRO_5003897401" evidence="2">
    <location>
        <begin position="37"/>
        <end position="260"/>
    </location>
</feature>
<name>K6YND5_9ALTE</name>
<dbReference type="Proteomes" id="UP000006334">
    <property type="component" value="Unassembled WGS sequence"/>
</dbReference>
<reference evidence="3 4" key="1">
    <citation type="journal article" date="2017" name="Antonie Van Leeuwenhoek">
        <title>Rhizobium rhizosphaerae sp. nov., a novel species isolated from rice rhizosphere.</title>
        <authorList>
            <person name="Zhao J.J."/>
            <person name="Zhang J."/>
            <person name="Zhang R.J."/>
            <person name="Zhang C.W."/>
            <person name="Yin H.Q."/>
            <person name="Zhang X.X."/>
        </authorList>
    </citation>
    <scope>NUCLEOTIDE SEQUENCE [LARGE SCALE GENOMIC DNA]</scope>
    <source>
        <strain evidence="3 4">E3</strain>
    </source>
</reference>
<keyword evidence="4" id="KW-1185">Reference proteome</keyword>
<dbReference type="OrthoDB" id="8454826at2"/>
<dbReference type="AlphaFoldDB" id="K6YND5"/>
<evidence type="ECO:0000313" key="4">
    <source>
        <dbReference type="Proteomes" id="UP000006334"/>
    </source>
</evidence>
<dbReference type="SUPFAM" id="SSF53850">
    <property type="entry name" value="Periplasmic binding protein-like II"/>
    <property type="match status" value="1"/>
</dbReference>